<dbReference type="Gene3D" id="1.10.287.950">
    <property type="entry name" value="Methyl-accepting chemotaxis protein"/>
    <property type="match status" value="1"/>
</dbReference>
<dbReference type="EMBL" id="PPTF01000068">
    <property type="protein sequence ID" value="POA97949.1"/>
    <property type="molecule type" value="Genomic_DNA"/>
</dbReference>
<sequence length="566" mass="60124">MFHNLSIFQRLAIMVAALLSVPILVGLYGLHTQDGILGDFATTYNDRVVCLKQLKIVGDGYAVGIVDNAHKLRNHSQTASTFLTNLKQAQTDVKKQWSDYRATYLTPEEKQLADQADQAMAAADRSVEKLRQIVERGDEAALQNYVEHDMYPALDPVAQRISALVDLQLRVAAEEFASAQQRAASSRLVNIALIVAGVLLGLLLAQTIVRGLLAELGGEPRDVVALAGRVAQGDLSQKLPVKNGDQSSIVASMALMQSALIQLVRNMQDITLRLTNSATELAAASEQVASSAEEQTRAASSMSASVEQLSVSISSVSDNTSDVAKDSVSSGELARKGESIINETLQTMTHVAEQARSAQQQADLLGSRSQEIASVIQVIRDVAEQTNLLALNAAIEAARAGEQGRGFAVVADEVRKLSERTSHSTTEISGSIRDMLDCSQHVVDNIHSTVERMEAGLGQAERAREAISGITGNAERVKQSLSGIAISLNEQQQAGTAIAGNVEQVAQMSEETSTAALQTANAASQVEQMAVALQSAISHFRLPAGGQATAGEPALQAAASPTAWQT</sequence>
<dbReference type="GO" id="GO:0016020">
    <property type="term" value="C:membrane"/>
    <property type="evidence" value="ECO:0007669"/>
    <property type="project" value="UniProtKB-SubCell"/>
</dbReference>
<dbReference type="PANTHER" id="PTHR32089">
    <property type="entry name" value="METHYL-ACCEPTING CHEMOTAXIS PROTEIN MCPB"/>
    <property type="match status" value="1"/>
</dbReference>
<protein>
    <submittedName>
        <fullName evidence="7">Methyl-accepting chemotaxis protein</fullName>
    </submittedName>
</protein>
<keyword evidence="8" id="KW-1185">Reference proteome</keyword>
<dbReference type="GO" id="GO:0007165">
    <property type="term" value="P:signal transduction"/>
    <property type="evidence" value="ECO:0007669"/>
    <property type="project" value="UniProtKB-KW"/>
</dbReference>
<evidence type="ECO:0000259" key="6">
    <source>
        <dbReference type="PROSITE" id="PS50111"/>
    </source>
</evidence>
<organism evidence="7 8">
    <name type="scientific">Chromobacterium sinusclupearum</name>
    <dbReference type="NCBI Taxonomy" id="2077146"/>
    <lineage>
        <taxon>Bacteria</taxon>
        <taxon>Pseudomonadati</taxon>
        <taxon>Pseudomonadota</taxon>
        <taxon>Betaproteobacteria</taxon>
        <taxon>Neisseriales</taxon>
        <taxon>Chromobacteriaceae</taxon>
        <taxon>Chromobacterium</taxon>
    </lineage>
</organism>
<evidence type="ECO:0000256" key="5">
    <source>
        <dbReference type="SAM" id="Phobius"/>
    </source>
</evidence>
<dbReference type="GO" id="GO:0006935">
    <property type="term" value="P:chemotaxis"/>
    <property type="evidence" value="ECO:0007669"/>
    <property type="project" value="UniProtKB-ARBA"/>
</dbReference>
<dbReference type="PANTHER" id="PTHR32089:SF112">
    <property type="entry name" value="LYSOZYME-LIKE PROTEIN-RELATED"/>
    <property type="match status" value="1"/>
</dbReference>
<dbReference type="AlphaFoldDB" id="A0A2K4MLS0"/>
<comment type="similarity">
    <text evidence="3">Belongs to the methyl-accepting chemotaxis (MCP) protein family.</text>
</comment>
<evidence type="ECO:0000256" key="3">
    <source>
        <dbReference type="ARBA" id="ARBA00029447"/>
    </source>
</evidence>
<dbReference type="Pfam" id="PF12729">
    <property type="entry name" value="4HB_MCP_1"/>
    <property type="match status" value="1"/>
</dbReference>
<comment type="subcellular location">
    <subcellularLocation>
        <location evidence="1">Membrane</location>
    </subcellularLocation>
</comment>
<accession>A0A2K4MLS0</accession>
<dbReference type="FunFam" id="1.10.287.950:FF:000001">
    <property type="entry name" value="Methyl-accepting chemotaxis sensory transducer"/>
    <property type="match status" value="1"/>
</dbReference>
<comment type="caution">
    <text evidence="7">The sequence shown here is derived from an EMBL/GenBank/DDBJ whole genome shotgun (WGS) entry which is preliminary data.</text>
</comment>
<dbReference type="InterPro" id="IPR004089">
    <property type="entry name" value="MCPsignal_dom"/>
</dbReference>
<reference evidence="7 8" key="1">
    <citation type="submission" date="2018-01" db="EMBL/GenBank/DDBJ databases">
        <title>Genomic Sequence of Chromobacterium MWU13-2610 from wild cranberry bogs within the Cape Cod National Seashore.</title>
        <authorList>
            <person name="O'Hara-Hanley K."/>
            <person name="Soby S."/>
            <person name="Harrison A."/>
        </authorList>
    </citation>
    <scope>NUCLEOTIDE SEQUENCE [LARGE SCALE GENOMIC DNA]</scope>
    <source>
        <strain evidence="7 8">MWU13-2610</strain>
    </source>
</reference>
<evidence type="ECO:0000256" key="4">
    <source>
        <dbReference type="PROSITE-ProRule" id="PRU00284"/>
    </source>
</evidence>
<dbReference type="Proteomes" id="UP000236416">
    <property type="component" value="Unassembled WGS sequence"/>
</dbReference>
<dbReference type="InterPro" id="IPR024478">
    <property type="entry name" value="HlyB_4HB_MCP"/>
</dbReference>
<evidence type="ECO:0000313" key="7">
    <source>
        <dbReference type="EMBL" id="POA97949.1"/>
    </source>
</evidence>
<evidence type="ECO:0000256" key="2">
    <source>
        <dbReference type="ARBA" id="ARBA00023224"/>
    </source>
</evidence>
<gene>
    <name evidence="7" type="ORF">C2134_14985</name>
</gene>
<dbReference type="PROSITE" id="PS50111">
    <property type="entry name" value="CHEMOTAXIS_TRANSDUC_2"/>
    <property type="match status" value="1"/>
</dbReference>
<dbReference type="Pfam" id="PF00015">
    <property type="entry name" value="MCPsignal"/>
    <property type="match status" value="1"/>
</dbReference>
<keyword evidence="5" id="KW-0812">Transmembrane</keyword>
<keyword evidence="5" id="KW-1133">Transmembrane helix</keyword>
<dbReference type="SMART" id="SM00283">
    <property type="entry name" value="MA"/>
    <property type="match status" value="1"/>
</dbReference>
<feature type="transmembrane region" description="Helical" evidence="5">
    <location>
        <begin position="12"/>
        <end position="30"/>
    </location>
</feature>
<feature type="domain" description="Methyl-accepting transducer" evidence="6">
    <location>
        <begin position="270"/>
        <end position="506"/>
    </location>
</feature>
<evidence type="ECO:0000256" key="1">
    <source>
        <dbReference type="ARBA" id="ARBA00004370"/>
    </source>
</evidence>
<dbReference type="RefSeq" id="WP_103320938.1">
    <property type="nucleotide sequence ID" value="NZ_PPTF01000068.1"/>
</dbReference>
<keyword evidence="5" id="KW-0472">Membrane</keyword>
<dbReference type="CDD" id="cd11386">
    <property type="entry name" value="MCP_signal"/>
    <property type="match status" value="1"/>
</dbReference>
<evidence type="ECO:0000313" key="8">
    <source>
        <dbReference type="Proteomes" id="UP000236416"/>
    </source>
</evidence>
<feature type="transmembrane region" description="Helical" evidence="5">
    <location>
        <begin position="188"/>
        <end position="209"/>
    </location>
</feature>
<dbReference type="SUPFAM" id="SSF58104">
    <property type="entry name" value="Methyl-accepting chemotaxis protein (MCP) signaling domain"/>
    <property type="match status" value="1"/>
</dbReference>
<keyword evidence="2 4" id="KW-0807">Transducer</keyword>
<name>A0A2K4MLS0_9NEIS</name>
<proteinExistence type="inferred from homology"/>